<name>A0ABX0TP59_9MICC</name>
<dbReference type="InterPro" id="IPR001296">
    <property type="entry name" value="Glyco_trans_1"/>
</dbReference>
<accession>A0ABX0TP59</accession>
<dbReference type="Pfam" id="PF00534">
    <property type="entry name" value="Glycos_transf_1"/>
    <property type="match status" value="1"/>
</dbReference>
<dbReference type="Pfam" id="PF13579">
    <property type="entry name" value="Glyco_trans_4_4"/>
    <property type="match status" value="1"/>
</dbReference>
<dbReference type="RefSeq" id="WP_167268009.1">
    <property type="nucleotide sequence ID" value="NZ_BAAAVO010000009.1"/>
</dbReference>
<feature type="domain" description="Glycosyl transferase family 1" evidence="3">
    <location>
        <begin position="207"/>
        <end position="360"/>
    </location>
</feature>
<dbReference type="Gene3D" id="3.40.50.2000">
    <property type="entry name" value="Glycogen Phosphorylase B"/>
    <property type="match status" value="2"/>
</dbReference>
<feature type="domain" description="Glycosyltransferase subfamily 4-like N-terminal" evidence="4">
    <location>
        <begin position="35"/>
        <end position="197"/>
    </location>
</feature>
<sequence length="407" mass="43366">MADGGGVKVNGEPLTGVPLKIVQVVTLVSPDGAYGGPVRVAQNQAQELAARGHKVQVFAGMRGRVDPSYFGPGVATRLFRAVRVLPKTGFAGMAAPSMLRQLWRALKEADVVHLHLARDLVMLPAAVLCLLRGVPVVVQSHGMIDESDSKLAALLDKAITIRVLRAAHRCFWLTPEERNSLQNLMGGDDGALEQLVNGVPASRYRAEAPGDSVEFLYLARLQKRKRPTVLVEAAARLASVSQRGFGVAFVGPDEGEEAEVRRRIQGSGAAHRMRVEGPLHPHRTVDRMRRASVLVLPSVHEPFPMSVLEAMSVGLPVVVTDSCGLAPFIESAGAGLVCDSSVESLSASLLRFLEEPGLWESTAAAALNLAQQTFSMGRVAEQLEGVYGSVSGTQTPSPATDIAPGHH</sequence>
<gene>
    <name evidence="5" type="ORF">FHR86_002955</name>
</gene>
<keyword evidence="2" id="KW-0808">Transferase</keyword>
<evidence type="ECO:0000313" key="6">
    <source>
        <dbReference type="Proteomes" id="UP000802392"/>
    </source>
</evidence>
<reference evidence="5 6" key="1">
    <citation type="submission" date="2020-03" db="EMBL/GenBank/DDBJ databases">
        <title>Genomic Encyclopedia of Type Strains, Phase III (KMG-III): the genomes of soil and plant-associated and newly described type strains.</title>
        <authorList>
            <person name="Whitman W."/>
        </authorList>
    </citation>
    <scope>NUCLEOTIDE SEQUENCE [LARGE SCALE GENOMIC DNA]</scope>
    <source>
        <strain evidence="5 6">CECT 4207</strain>
    </source>
</reference>
<dbReference type="PANTHER" id="PTHR12526">
    <property type="entry name" value="GLYCOSYLTRANSFERASE"/>
    <property type="match status" value="1"/>
</dbReference>
<proteinExistence type="predicted"/>
<organism evidence="5 6">
    <name type="scientific">Paenarthrobacter ilicis</name>
    <dbReference type="NCBI Taxonomy" id="43665"/>
    <lineage>
        <taxon>Bacteria</taxon>
        <taxon>Bacillati</taxon>
        <taxon>Actinomycetota</taxon>
        <taxon>Actinomycetes</taxon>
        <taxon>Micrococcales</taxon>
        <taxon>Micrococcaceae</taxon>
        <taxon>Paenarthrobacter</taxon>
    </lineage>
</organism>
<dbReference type="SUPFAM" id="SSF53756">
    <property type="entry name" value="UDP-Glycosyltransferase/glycogen phosphorylase"/>
    <property type="match status" value="1"/>
</dbReference>
<evidence type="ECO:0000313" key="5">
    <source>
        <dbReference type="EMBL" id="NIJ02611.1"/>
    </source>
</evidence>
<dbReference type="Proteomes" id="UP000802392">
    <property type="component" value="Unassembled WGS sequence"/>
</dbReference>
<dbReference type="EMBL" id="JAAOZD010000006">
    <property type="protein sequence ID" value="NIJ02611.1"/>
    <property type="molecule type" value="Genomic_DNA"/>
</dbReference>
<protein>
    <submittedName>
        <fullName evidence="5">Glycosyltransferase involved in cell wall biosynthesis</fullName>
    </submittedName>
</protein>
<keyword evidence="1" id="KW-0328">Glycosyltransferase</keyword>
<evidence type="ECO:0000259" key="3">
    <source>
        <dbReference type="Pfam" id="PF00534"/>
    </source>
</evidence>
<comment type="caution">
    <text evidence="5">The sequence shown here is derived from an EMBL/GenBank/DDBJ whole genome shotgun (WGS) entry which is preliminary data.</text>
</comment>
<evidence type="ECO:0000259" key="4">
    <source>
        <dbReference type="Pfam" id="PF13579"/>
    </source>
</evidence>
<keyword evidence="6" id="KW-1185">Reference proteome</keyword>
<evidence type="ECO:0000256" key="2">
    <source>
        <dbReference type="ARBA" id="ARBA00022679"/>
    </source>
</evidence>
<dbReference type="InterPro" id="IPR028098">
    <property type="entry name" value="Glyco_trans_4-like_N"/>
</dbReference>
<evidence type="ECO:0000256" key="1">
    <source>
        <dbReference type="ARBA" id="ARBA00022676"/>
    </source>
</evidence>
<dbReference type="PANTHER" id="PTHR12526:SF510">
    <property type="entry name" value="D-INOSITOL 3-PHOSPHATE GLYCOSYLTRANSFERASE"/>
    <property type="match status" value="1"/>
</dbReference>